<dbReference type="AlphaFoldDB" id="A0A7G2CKY9"/>
<gene>
    <name evidence="1" type="ORF">ADEAN_000638500</name>
</gene>
<organism evidence="1 2">
    <name type="scientific">Angomonas deanei</name>
    <dbReference type="NCBI Taxonomy" id="59799"/>
    <lineage>
        <taxon>Eukaryota</taxon>
        <taxon>Discoba</taxon>
        <taxon>Euglenozoa</taxon>
        <taxon>Kinetoplastea</taxon>
        <taxon>Metakinetoplastina</taxon>
        <taxon>Trypanosomatida</taxon>
        <taxon>Trypanosomatidae</taxon>
        <taxon>Strigomonadinae</taxon>
        <taxon>Angomonas</taxon>
    </lineage>
</organism>
<reference evidence="1 2" key="1">
    <citation type="submission" date="2020-08" db="EMBL/GenBank/DDBJ databases">
        <authorList>
            <person name="Newling K."/>
            <person name="Davey J."/>
            <person name="Forrester S."/>
        </authorList>
    </citation>
    <scope>NUCLEOTIDE SEQUENCE [LARGE SCALE GENOMIC DNA]</scope>
    <source>
        <strain evidence="2">Crithidia deanei Carvalho (ATCC PRA-265)</strain>
    </source>
</reference>
<accession>A0A7G2CKY9</accession>
<proteinExistence type="predicted"/>
<protein>
    <submittedName>
        <fullName evidence="1">Uncharacterized protein</fullName>
    </submittedName>
</protein>
<dbReference type="EMBL" id="LR877156">
    <property type="protein sequence ID" value="CAD2218892.1"/>
    <property type="molecule type" value="Genomic_DNA"/>
</dbReference>
<name>A0A7G2CKY9_9TRYP</name>
<keyword evidence="2" id="KW-1185">Reference proteome</keyword>
<evidence type="ECO:0000313" key="2">
    <source>
        <dbReference type="Proteomes" id="UP000515908"/>
    </source>
</evidence>
<dbReference type="VEuPathDB" id="TriTrypDB:ADEAN_000638500"/>
<dbReference type="Gene3D" id="1.10.150.810">
    <property type="match status" value="1"/>
</dbReference>
<sequence length="86" mass="8981">MFRASRFVIRLAPKKKAAGAAAAAAASATAQSSVRVGSTHAGKIRFDASKAGLQQVDKEYVQRVIEECSKGSPFLKKRTTTGGGAQ</sequence>
<evidence type="ECO:0000313" key="1">
    <source>
        <dbReference type="EMBL" id="CAD2218892.1"/>
    </source>
</evidence>
<dbReference type="Proteomes" id="UP000515908">
    <property type="component" value="Chromosome 12"/>
</dbReference>